<proteinExistence type="predicted"/>
<protein>
    <recommendedName>
        <fullName evidence="1">Proteasome alpha-type subunits domain-containing protein</fullName>
    </recommendedName>
</protein>
<dbReference type="SUPFAM" id="SSF56235">
    <property type="entry name" value="N-terminal nucleophile aminohydrolases (Ntn hydrolases)"/>
    <property type="match status" value="1"/>
</dbReference>
<dbReference type="InterPro" id="IPR029055">
    <property type="entry name" value="Ntn_hydrolases_N"/>
</dbReference>
<evidence type="ECO:0000313" key="2">
    <source>
        <dbReference type="EnsemblMetazoa" id="GAUT022851-PA"/>
    </source>
</evidence>
<dbReference type="GO" id="GO:0006511">
    <property type="term" value="P:ubiquitin-dependent protein catabolic process"/>
    <property type="evidence" value="ECO:0007669"/>
    <property type="project" value="InterPro"/>
</dbReference>
<accession>A0A1A9V1J6</accession>
<organism evidence="2 3">
    <name type="scientific">Glossina austeni</name>
    <name type="common">Savannah tsetse fly</name>
    <dbReference type="NCBI Taxonomy" id="7395"/>
    <lineage>
        <taxon>Eukaryota</taxon>
        <taxon>Metazoa</taxon>
        <taxon>Ecdysozoa</taxon>
        <taxon>Arthropoda</taxon>
        <taxon>Hexapoda</taxon>
        <taxon>Insecta</taxon>
        <taxon>Pterygota</taxon>
        <taxon>Neoptera</taxon>
        <taxon>Endopterygota</taxon>
        <taxon>Diptera</taxon>
        <taxon>Brachycera</taxon>
        <taxon>Muscomorpha</taxon>
        <taxon>Hippoboscoidea</taxon>
        <taxon>Glossinidae</taxon>
        <taxon>Glossina</taxon>
    </lineage>
</organism>
<evidence type="ECO:0000259" key="1">
    <source>
        <dbReference type="PROSITE" id="PS00388"/>
    </source>
</evidence>
<dbReference type="PROSITE" id="PS00388">
    <property type="entry name" value="PROTEASOME_ALPHA_1"/>
    <property type="match status" value="1"/>
</dbReference>
<sequence length="197" mass="21932">MSTLPCISGSYLGSRVVHFVDLWMVRQAVAVEESLLFDETIASLNGLRLKRIDADFQPRRYNSRTTTFSPEGRLYQVEYAVEAISHAGTCLGILAEGGILLAAECGNTNKLLDGIRPLKGRYSASSNSTIFCILISCCYNIVRLMMDIFTFAKELQDPTKDPNVVMNCCLSKRPYQSTKYSSNKETVTTIKANHNEP</sequence>
<dbReference type="VEuPathDB" id="VectorBase:GAUT022851"/>
<dbReference type="GO" id="GO:0019773">
    <property type="term" value="C:proteasome core complex, alpha-subunit complex"/>
    <property type="evidence" value="ECO:0007669"/>
    <property type="project" value="InterPro"/>
</dbReference>
<dbReference type="EnsemblMetazoa" id="GAUT022851-RA">
    <property type="protein sequence ID" value="GAUT022851-PA"/>
    <property type="gene ID" value="GAUT022851"/>
</dbReference>
<evidence type="ECO:0000313" key="3">
    <source>
        <dbReference type="Proteomes" id="UP000078200"/>
    </source>
</evidence>
<keyword evidence="3" id="KW-1185">Reference proteome</keyword>
<name>A0A1A9V1J6_GLOAU</name>
<dbReference type="STRING" id="7395.A0A1A9V1J6"/>
<feature type="domain" description="Proteasome alpha-type subunits" evidence="1">
    <location>
        <begin position="61"/>
        <end position="83"/>
    </location>
</feature>
<dbReference type="Pfam" id="PF10584">
    <property type="entry name" value="Proteasome_A_N"/>
    <property type="match status" value="1"/>
</dbReference>
<dbReference type="AlphaFoldDB" id="A0A1A9V1J6"/>
<dbReference type="Proteomes" id="UP000078200">
    <property type="component" value="Unassembled WGS sequence"/>
</dbReference>
<dbReference type="SMART" id="SM00948">
    <property type="entry name" value="Proteasome_A_N"/>
    <property type="match status" value="1"/>
</dbReference>
<reference evidence="2" key="1">
    <citation type="submission" date="2020-05" db="UniProtKB">
        <authorList>
            <consortium name="EnsemblMetazoa"/>
        </authorList>
    </citation>
    <scope>IDENTIFICATION</scope>
    <source>
        <strain evidence="2">TTRI</strain>
    </source>
</reference>
<dbReference type="Gene3D" id="3.60.20.10">
    <property type="entry name" value="Glutamine Phosphoribosylpyrophosphate, subunit 1, domain 1"/>
    <property type="match status" value="1"/>
</dbReference>
<dbReference type="InterPro" id="IPR000426">
    <property type="entry name" value="Proteasome_asu_N"/>
</dbReference>